<keyword evidence="2" id="KW-1185">Reference proteome</keyword>
<proteinExistence type="predicted"/>
<dbReference type="AlphaFoldDB" id="A0A7W7MMC7"/>
<protein>
    <submittedName>
        <fullName evidence="1">Uncharacterized protein</fullName>
    </submittedName>
</protein>
<organism evidence="1 2">
    <name type="scientific">Actinoplanes digitatis</name>
    <dbReference type="NCBI Taxonomy" id="1868"/>
    <lineage>
        <taxon>Bacteria</taxon>
        <taxon>Bacillati</taxon>
        <taxon>Actinomycetota</taxon>
        <taxon>Actinomycetes</taxon>
        <taxon>Micromonosporales</taxon>
        <taxon>Micromonosporaceae</taxon>
        <taxon>Actinoplanes</taxon>
    </lineage>
</organism>
<reference evidence="1 2" key="1">
    <citation type="submission" date="2020-08" db="EMBL/GenBank/DDBJ databases">
        <title>Sequencing the genomes of 1000 actinobacteria strains.</title>
        <authorList>
            <person name="Klenk H.-P."/>
        </authorList>
    </citation>
    <scope>NUCLEOTIDE SEQUENCE [LARGE SCALE GENOMIC DNA]</scope>
    <source>
        <strain evidence="1 2">DSM 43149</strain>
    </source>
</reference>
<gene>
    <name evidence="1" type="ORF">BJ971_000329</name>
</gene>
<dbReference type="Proteomes" id="UP000578112">
    <property type="component" value="Unassembled WGS sequence"/>
</dbReference>
<accession>A0A7W7MMC7</accession>
<sequence length="180" mass="19891">MNIDEFAVVASREQAALFSAACAERSSGILFWTVSSSGRPADLDRYVRTLDMLWVPDFEDRSVYESQRRELEGMHEMVVGDELTGPSALALYSVVTLHSALKVIATGSTDAILECSMAARNAAFRAQRRLNVPLLVAEERYQDDDVNDLVTGGGVDSLRVRAQQNGRDRFDLMYAAYSSS</sequence>
<comment type="caution">
    <text evidence="1">The sequence shown here is derived from an EMBL/GenBank/DDBJ whole genome shotgun (WGS) entry which is preliminary data.</text>
</comment>
<dbReference type="RefSeq" id="WP_184988907.1">
    <property type="nucleotide sequence ID" value="NZ_BOMK01000029.1"/>
</dbReference>
<evidence type="ECO:0000313" key="1">
    <source>
        <dbReference type="EMBL" id="MBB4759773.1"/>
    </source>
</evidence>
<name>A0A7W7MMC7_9ACTN</name>
<evidence type="ECO:0000313" key="2">
    <source>
        <dbReference type="Proteomes" id="UP000578112"/>
    </source>
</evidence>
<dbReference type="EMBL" id="JACHNH010000001">
    <property type="protein sequence ID" value="MBB4759773.1"/>
    <property type="molecule type" value="Genomic_DNA"/>
</dbReference>